<protein>
    <submittedName>
        <fullName evidence="2">Uncharacterized protein</fullName>
    </submittedName>
</protein>
<accession>A0A8S1LV13</accession>
<feature type="region of interest" description="Disordered" evidence="1">
    <location>
        <begin position="34"/>
        <end position="57"/>
    </location>
</feature>
<gene>
    <name evidence="2" type="ORF">PPRIM_AZ9-3.1.T0470097</name>
</gene>
<feature type="compositionally biased region" description="Basic and acidic residues" evidence="1">
    <location>
        <begin position="35"/>
        <end position="57"/>
    </location>
</feature>
<reference evidence="2" key="1">
    <citation type="submission" date="2021-01" db="EMBL/GenBank/DDBJ databases">
        <authorList>
            <consortium name="Genoscope - CEA"/>
            <person name="William W."/>
        </authorList>
    </citation>
    <scope>NUCLEOTIDE SEQUENCE</scope>
</reference>
<evidence type="ECO:0000313" key="2">
    <source>
        <dbReference type="EMBL" id="CAD8071297.1"/>
    </source>
</evidence>
<proteinExistence type="predicted"/>
<dbReference type="Proteomes" id="UP000688137">
    <property type="component" value="Unassembled WGS sequence"/>
</dbReference>
<dbReference type="EMBL" id="CAJJDM010000047">
    <property type="protein sequence ID" value="CAD8071297.1"/>
    <property type="molecule type" value="Genomic_DNA"/>
</dbReference>
<keyword evidence="3" id="KW-1185">Reference proteome</keyword>
<dbReference type="AlphaFoldDB" id="A0A8S1LV13"/>
<organism evidence="2 3">
    <name type="scientific">Paramecium primaurelia</name>
    <dbReference type="NCBI Taxonomy" id="5886"/>
    <lineage>
        <taxon>Eukaryota</taxon>
        <taxon>Sar</taxon>
        <taxon>Alveolata</taxon>
        <taxon>Ciliophora</taxon>
        <taxon>Intramacronucleata</taxon>
        <taxon>Oligohymenophorea</taxon>
        <taxon>Peniculida</taxon>
        <taxon>Parameciidae</taxon>
        <taxon>Paramecium</taxon>
    </lineage>
</organism>
<name>A0A8S1LV13_PARPR</name>
<evidence type="ECO:0000313" key="3">
    <source>
        <dbReference type="Proteomes" id="UP000688137"/>
    </source>
</evidence>
<sequence length="57" mass="6858">MISSSGRPTDLMYSKHRIKVMDKQCIGKKMSRFKLNREGDKKQKRIDRITMDQKREE</sequence>
<comment type="caution">
    <text evidence="2">The sequence shown here is derived from an EMBL/GenBank/DDBJ whole genome shotgun (WGS) entry which is preliminary data.</text>
</comment>
<evidence type="ECO:0000256" key="1">
    <source>
        <dbReference type="SAM" id="MobiDB-lite"/>
    </source>
</evidence>